<dbReference type="Pfam" id="PF00959">
    <property type="entry name" value="Phage_lysozyme"/>
    <property type="match status" value="1"/>
</dbReference>
<reference evidence="6" key="1">
    <citation type="submission" date="2016-10" db="EMBL/GenBank/DDBJ databases">
        <authorList>
            <person name="Varghese N."/>
            <person name="Submissions S."/>
        </authorList>
    </citation>
    <scope>NUCLEOTIDE SEQUENCE [LARGE SCALE GENOMIC DNA]</scope>
    <source>
        <strain evidence="6">92MFCol6.1</strain>
    </source>
</reference>
<dbReference type="SUPFAM" id="SSF53955">
    <property type="entry name" value="Lysozyme-like"/>
    <property type="match status" value="1"/>
</dbReference>
<name>A0A1W1H3E9_9GAMM</name>
<evidence type="ECO:0000256" key="3">
    <source>
        <dbReference type="RuleBase" id="RU003788"/>
    </source>
</evidence>
<comment type="catalytic activity">
    <reaction evidence="3">
        <text>Hydrolysis of (1-&gt;4)-beta-linkages between N-acetylmuramic acid and N-acetyl-D-glucosamine residues in a peptidoglycan and between N-acetyl-D-glucosamine residues in chitodextrins.</text>
        <dbReference type="EC" id="3.2.1.17"/>
    </reaction>
</comment>
<dbReference type="GO" id="GO:0031640">
    <property type="term" value="P:killing of cells of another organism"/>
    <property type="evidence" value="ECO:0007669"/>
    <property type="project" value="UniProtKB-KW"/>
</dbReference>
<dbReference type="PANTHER" id="PTHR38107">
    <property type="match status" value="1"/>
</dbReference>
<dbReference type="GO" id="GO:0003796">
    <property type="term" value="F:lysozyme activity"/>
    <property type="evidence" value="ECO:0007669"/>
    <property type="project" value="UniProtKB-EC"/>
</dbReference>
<comment type="similarity">
    <text evidence="3">Belongs to the glycosyl hydrolase 24 family.</text>
</comment>
<evidence type="ECO:0000313" key="6">
    <source>
        <dbReference type="Proteomes" id="UP000191133"/>
    </source>
</evidence>
<evidence type="ECO:0000256" key="4">
    <source>
        <dbReference type="SAM" id="SignalP"/>
    </source>
</evidence>
<evidence type="ECO:0000256" key="1">
    <source>
        <dbReference type="ARBA" id="ARBA00022529"/>
    </source>
</evidence>
<keyword evidence="2 3" id="KW-0081">Bacteriolytic enzyme</keyword>
<feature type="chain" id="PRO_5012890380" description="Lysozyme" evidence="4">
    <location>
        <begin position="27"/>
        <end position="178"/>
    </location>
</feature>
<dbReference type="InterPro" id="IPR051018">
    <property type="entry name" value="Bacteriophage_GH24"/>
</dbReference>
<keyword evidence="4" id="KW-0732">Signal</keyword>
<evidence type="ECO:0000313" key="5">
    <source>
        <dbReference type="EMBL" id="SLM26088.1"/>
    </source>
</evidence>
<dbReference type="Gene3D" id="1.10.530.40">
    <property type="match status" value="1"/>
</dbReference>
<feature type="signal peptide" evidence="4">
    <location>
        <begin position="1"/>
        <end position="26"/>
    </location>
</feature>
<protein>
    <recommendedName>
        <fullName evidence="3">Lysozyme</fullName>
        <ecNumber evidence="3">3.2.1.17</ecNumber>
    </recommendedName>
</protein>
<keyword evidence="1 3" id="KW-0929">Antimicrobial</keyword>
<dbReference type="GO" id="GO:0016998">
    <property type="term" value="P:cell wall macromolecule catabolic process"/>
    <property type="evidence" value="ECO:0007669"/>
    <property type="project" value="InterPro"/>
</dbReference>
<dbReference type="GO" id="GO:0042742">
    <property type="term" value="P:defense response to bacterium"/>
    <property type="evidence" value="ECO:0007669"/>
    <property type="project" value="UniProtKB-KW"/>
</dbReference>
<dbReference type="RefSeq" id="WP_080150521.1">
    <property type="nucleotide sequence ID" value="NZ_FWEU01000006.1"/>
</dbReference>
<dbReference type="EC" id="3.2.1.17" evidence="3"/>
<dbReference type="InterPro" id="IPR002196">
    <property type="entry name" value="Glyco_hydro_24"/>
</dbReference>
<dbReference type="AlphaFoldDB" id="A0A1W1H3E9"/>
<dbReference type="InterPro" id="IPR023347">
    <property type="entry name" value="Lysozyme_dom_sf"/>
</dbReference>
<keyword evidence="3" id="KW-0326">Glycosidase</keyword>
<dbReference type="Proteomes" id="UP000191133">
    <property type="component" value="Unassembled WGS sequence"/>
</dbReference>
<gene>
    <name evidence="5" type="ORF">SAMN04488690_3846</name>
</gene>
<evidence type="ECO:0000256" key="2">
    <source>
        <dbReference type="ARBA" id="ARBA00022638"/>
    </source>
</evidence>
<keyword evidence="3" id="KW-0378">Hydrolase</keyword>
<dbReference type="InterPro" id="IPR023346">
    <property type="entry name" value="Lysozyme-like_dom_sf"/>
</dbReference>
<dbReference type="GO" id="GO:0009253">
    <property type="term" value="P:peptidoglycan catabolic process"/>
    <property type="evidence" value="ECO:0007669"/>
    <property type="project" value="InterPro"/>
</dbReference>
<organism evidence="5 6">
    <name type="scientific">Stenotrophomonas indicatrix</name>
    <dbReference type="NCBI Taxonomy" id="2045451"/>
    <lineage>
        <taxon>Bacteria</taxon>
        <taxon>Pseudomonadati</taxon>
        <taxon>Pseudomonadota</taxon>
        <taxon>Gammaproteobacteria</taxon>
        <taxon>Lysobacterales</taxon>
        <taxon>Lysobacteraceae</taxon>
        <taxon>Stenotrophomonas</taxon>
    </lineage>
</organism>
<sequence length="178" mass="19961">MSTPPTALPMRRLVAALVLSAAGLIAIVEHEGYTDAAVVPTRNDRPTYGFGSTRREDGTPVRLGDRTTPVRALRTVEAHLAREELQFRASLPGVALTQGEYDTYVDFLYQYGIGNWNGSSTRRHLLRGEYRQACDALLLWKRAGGYDCSTRVNGQPNKVCWGVWQRQQQRHARCLAEQ</sequence>
<dbReference type="EMBL" id="FWEU01000006">
    <property type="protein sequence ID" value="SLM26088.1"/>
    <property type="molecule type" value="Genomic_DNA"/>
</dbReference>
<proteinExistence type="inferred from homology"/>
<dbReference type="PANTHER" id="PTHR38107:SF3">
    <property type="entry name" value="LYSOZYME RRRD-RELATED"/>
    <property type="match status" value="1"/>
</dbReference>
<accession>A0A1W1H3E9</accession>